<feature type="transmembrane region" description="Helical" evidence="1">
    <location>
        <begin position="20"/>
        <end position="42"/>
    </location>
</feature>
<gene>
    <name evidence="2" type="ORF">RUMCAL_01627</name>
</gene>
<evidence type="ECO:0000313" key="3">
    <source>
        <dbReference type="Proteomes" id="UP000016662"/>
    </source>
</evidence>
<comment type="caution">
    <text evidence="2">The sequence shown here is derived from an EMBL/GenBank/DDBJ whole genome shotgun (WGS) entry which is preliminary data.</text>
</comment>
<proteinExistence type="predicted"/>
<organism evidence="2 3">
    <name type="scientific">Ruminococcus callidus ATCC 27760</name>
    <dbReference type="NCBI Taxonomy" id="411473"/>
    <lineage>
        <taxon>Bacteria</taxon>
        <taxon>Bacillati</taxon>
        <taxon>Bacillota</taxon>
        <taxon>Clostridia</taxon>
        <taxon>Eubacteriales</taxon>
        <taxon>Oscillospiraceae</taxon>
        <taxon>Ruminococcus</taxon>
    </lineage>
</organism>
<evidence type="ECO:0000313" key="2">
    <source>
        <dbReference type="EMBL" id="ERJ95571.1"/>
    </source>
</evidence>
<protein>
    <submittedName>
        <fullName evidence="2">Uncharacterized protein</fullName>
    </submittedName>
</protein>
<dbReference type="EMBL" id="AWVF01000205">
    <property type="protein sequence ID" value="ERJ95571.1"/>
    <property type="molecule type" value="Genomic_DNA"/>
</dbReference>
<accession>U2KAQ6</accession>
<dbReference type="AlphaFoldDB" id="U2KAQ6"/>
<name>U2KAQ6_9FIRM</name>
<sequence>MIFTESENARVRKNIIHHLFSIAALCAVVFTNTIWLTGCVIYDSKDLAKFAKEQLYEKYGEEFEVKTIMDSHRTIAYPVNDPDLLFEVYSLIETRGGKDDYIQSIIGDQYKKIVEKTFADVNLYFYIDVDVPSIPFKEKEIKNTNITIEEYNDEMSAYSIHPTIVLYLSSDFLDCYSNEELYSYIQSIVSDTNLDYLRIDFILLEDEKTVEEYYSEYPSLSCNSSLIGFLDEKYERVAQGAEQGIWKMSIDEFNQKMEEIREDELYR</sequence>
<reference evidence="2 3" key="1">
    <citation type="submission" date="2013-07" db="EMBL/GenBank/DDBJ databases">
        <authorList>
            <person name="Weinstock G."/>
            <person name="Sodergren E."/>
            <person name="Wylie T."/>
            <person name="Fulton L."/>
            <person name="Fulton R."/>
            <person name="Fronick C."/>
            <person name="O'Laughlin M."/>
            <person name="Godfrey J."/>
            <person name="Miner T."/>
            <person name="Herter B."/>
            <person name="Appelbaum E."/>
            <person name="Cordes M."/>
            <person name="Lek S."/>
            <person name="Wollam A."/>
            <person name="Pepin K.H."/>
            <person name="Palsikar V.B."/>
            <person name="Mitreva M."/>
            <person name="Wilson R.K."/>
        </authorList>
    </citation>
    <scope>NUCLEOTIDE SEQUENCE [LARGE SCALE GENOMIC DNA]</scope>
    <source>
        <strain evidence="2 3">ATCC 27760</strain>
    </source>
</reference>
<keyword evidence="1" id="KW-0472">Membrane</keyword>
<dbReference type="HOGENOM" id="CLU_1041642_0_0_9"/>
<dbReference type="Proteomes" id="UP000016662">
    <property type="component" value="Unassembled WGS sequence"/>
</dbReference>
<dbReference type="PATRIC" id="fig|411473.3.peg.1328"/>
<keyword evidence="3" id="KW-1185">Reference proteome</keyword>
<evidence type="ECO:0000256" key="1">
    <source>
        <dbReference type="SAM" id="Phobius"/>
    </source>
</evidence>
<keyword evidence="1" id="KW-1133">Transmembrane helix</keyword>
<keyword evidence="1" id="KW-0812">Transmembrane</keyword>